<sequence length="154" mass="17371">MNFNMSKFKVNLPELLNILREAESVLKKEKPIFYIGETKKKRKVSKTLKKGKGKKRPNKANVTKKDPTEDKGQCSDDVVENSLGAHRELIEGIGSLLGWRKGVHQKKIETHWKIIGGSHKACREIGRCGGSSSGVRYRYVERIGKLARNTPGDR</sequence>
<evidence type="ECO:0000313" key="3">
    <source>
        <dbReference type="Proteomes" id="UP000287651"/>
    </source>
</evidence>
<gene>
    <name evidence="2" type="ORF">B296_00033203</name>
</gene>
<evidence type="ECO:0000313" key="2">
    <source>
        <dbReference type="EMBL" id="RRT45677.1"/>
    </source>
</evidence>
<feature type="compositionally biased region" description="Basic residues" evidence="1">
    <location>
        <begin position="40"/>
        <end position="58"/>
    </location>
</feature>
<feature type="compositionally biased region" description="Basic and acidic residues" evidence="1">
    <location>
        <begin position="63"/>
        <end position="74"/>
    </location>
</feature>
<feature type="region of interest" description="Disordered" evidence="1">
    <location>
        <begin position="40"/>
        <end position="75"/>
    </location>
</feature>
<dbReference type="Proteomes" id="UP000287651">
    <property type="component" value="Unassembled WGS sequence"/>
</dbReference>
<comment type="caution">
    <text evidence="2">The sequence shown here is derived from an EMBL/GenBank/DDBJ whole genome shotgun (WGS) entry which is preliminary data.</text>
</comment>
<reference evidence="2 3" key="1">
    <citation type="journal article" date="2014" name="Agronomy (Basel)">
        <title>A Draft Genome Sequence for Ensete ventricosum, the Drought-Tolerant Tree Against Hunger.</title>
        <authorList>
            <person name="Harrison J."/>
            <person name="Moore K.A."/>
            <person name="Paszkiewicz K."/>
            <person name="Jones T."/>
            <person name="Grant M."/>
            <person name="Ambacheew D."/>
            <person name="Muzemil S."/>
            <person name="Studholme D.J."/>
        </authorList>
    </citation>
    <scope>NUCLEOTIDE SEQUENCE [LARGE SCALE GENOMIC DNA]</scope>
</reference>
<proteinExistence type="predicted"/>
<dbReference type="AlphaFoldDB" id="A0A426Y1L6"/>
<name>A0A426Y1L6_ENSVE</name>
<evidence type="ECO:0000256" key="1">
    <source>
        <dbReference type="SAM" id="MobiDB-lite"/>
    </source>
</evidence>
<organism evidence="2 3">
    <name type="scientific">Ensete ventricosum</name>
    <name type="common">Abyssinian banana</name>
    <name type="synonym">Musa ensete</name>
    <dbReference type="NCBI Taxonomy" id="4639"/>
    <lineage>
        <taxon>Eukaryota</taxon>
        <taxon>Viridiplantae</taxon>
        <taxon>Streptophyta</taxon>
        <taxon>Embryophyta</taxon>
        <taxon>Tracheophyta</taxon>
        <taxon>Spermatophyta</taxon>
        <taxon>Magnoliopsida</taxon>
        <taxon>Liliopsida</taxon>
        <taxon>Zingiberales</taxon>
        <taxon>Musaceae</taxon>
        <taxon>Ensete</taxon>
    </lineage>
</organism>
<dbReference type="EMBL" id="AMZH03015678">
    <property type="protein sequence ID" value="RRT45677.1"/>
    <property type="molecule type" value="Genomic_DNA"/>
</dbReference>
<accession>A0A426Y1L6</accession>
<protein>
    <submittedName>
        <fullName evidence="2">Uncharacterized protein</fullName>
    </submittedName>
</protein>